<sequence>MLLRILLPLLMLVSIIWAMPMDESDEDFESESDSLSNELERERRGLSKEERREKNRLKNKCLRGFLKRYDQGATIVNSQGKKETTYTAGGGLAQAEDDYNYLRGDCGIGKRRVTLDGDTITIRKRRKYYVITY</sequence>
<feature type="compositionally biased region" description="Basic and acidic residues" evidence="1">
    <location>
        <begin position="38"/>
        <end position="53"/>
    </location>
</feature>
<gene>
    <name evidence="3" type="primary">TMAP</name>
</gene>
<proteinExistence type="evidence at transcript level"/>
<protein>
    <submittedName>
        <fullName evidence="3">Major acrosomal protein</fullName>
    </submittedName>
</protein>
<feature type="region of interest" description="Disordered" evidence="1">
    <location>
        <begin position="26"/>
        <end position="54"/>
    </location>
</feature>
<reference evidence="3" key="1">
    <citation type="journal article" date="2000" name="Mol. Biol. Evol.">
        <title>Positive selection and propeptide repeats promote rapid interspecific divergence of a gastropod sperm protein.</title>
        <authorList>
            <person name="Hellberg M.E."/>
            <person name="Moy G.W."/>
            <person name="Vacquier V.D."/>
        </authorList>
    </citation>
    <scope>NUCLEOTIDE SEQUENCE</scope>
</reference>
<dbReference type="EMBL" id="AF190895">
    <property type="protein sequence ID" value="AAF27341.1"/>
    <property type="molecule type" value="mRNA"/>
</dbReference>
<keyword evidence="2" id="KW-0732">Signal</keyword>
<evidence type="ECO:0000256" key="1">
    <source>
        <dbReference type="SAM" id="MobiDB-lite"/>
    </source>
</evidence>
<accession>Q9NIV7</accession>
<evidence type="ECO:0000256" key="2">
    <source>
        <dbReference type="SAM" id="SignalP"/>
    </source>
</evidence>
<dbReference type="AlphaFoldDB" id="Q9NIV7"/>
<feature type="signal peptide" evidence="2">
    <location>
        <begin position="1"/>
        <end position="18"/>
    </location>
</feature>
<organism evidence="3">
    <name type="scientific">Tegula brunnea</name>
    <name type="common">Brown turban snail</name>
    <name type="synonym">Chlorostoma brunnea</name>
    <dbReference type="NCBI Taxonomy" id="80345"/>
    <lineage>
        <taxon>Eukaryota</taxon>
        <taxon>Metazoa</taxon>
        <taxon>Spiralia</taxon>
        <taxon>Lophotrochozoa</taxon>
        <taxon>Mollusca</taxon>
        <taxon>Gastropoda</taxon>
        <taxon>Vetigastropoda</taxon>
        <taxon>Trochida</taxon>
        <taxon>Trochoidea</taxon>
        <taxon>Tegulidae</taxon>
        <taxon>Tegula</taxon>
    </lineage>
</organism>
<evidence type="ECO:0000313" key="3">
    <source>
        <dbReference type="EMBL" id="AAF27341.1"/>
    </source>
</evidence>
<feature type="chain" id="PRO_5004330548" evidence="2">
    <location>
        <begin position="19"/>
        <end position="133"/>
    </location>
</feature>
<name>Q9NIV7_TEGBR</name>